<dbReference type="Proteomes" id="UP000190135">
    <property type="component" value="Unassembled WGS sequence"/>
</dbReference>
<feature type="transmembrane region" description="Helical" evidence="7">
    <location>
        <begin position="381"/>
        <end position="402"/>
    </location>
</feature>
<feature type="transmembrane region" description="Helical" evidence="7">
    <location>
        <begin position="163"/>
        <end position="184"/>
    </location>
</feature>
<dbReference type="GO" id="GO:0042773">
    <property type="term" value="P:ATP synthesis coupled electron transport"/>
    <property type="evidence" value="ECO:0007669"/>
    <property type="project" value="InterPro"/>
</dbReference>
<feature type="transmembrane region" description="Helical" evidence="7">
    <location>
        <begin position="204"/>
        <end position="221"/>
    </location>
</feature>
<evidence type="ECO:0000256" key="7">
    <source>
        <dbReference type="SAM" id="Phobius"/>
    </source>
</evidence>
<evidence type="ECO:0000259" key="8">
    <source>
        <dbReference type="Pfam" id="PF00361"/>
    </source>
</evidence>
<keyword evidence="10" id="KW-1185">Reference proteome</keyword>
<dbReference type="AlphaFoldDB" id="A0A1T4RMG0"/>
<feature type="transmembrane region" description="Helical" evidence="7">
    <location>
        <begin position="80"/>
        <end position="99"/>
    </location>
</feature>
<dbReference type="GO" id="GO:0016020">
    <property type="term" value="C:membrane"/>
    <property type="evidence" value="ECO:0007669"/>
    <property type="project" value="UniProtKB-SubCell"/>
</dbReference>
<dbReference type="RefSeq" id="WP_078708590.1">
    <property type="nucleotide sequence ID" value="NZ_FUXL01000007.1"/>
</dbReference>
<dbReference type="GO" id="GO:0003954">
    <property type="term" value="F:NADH dehydrogenase activity"/>
    <property type="evidence" value="ECO:0007669"/>
    <property type="project" value="TreeGrafter"/>
</dbReference>
<dbReference type="InterPro" id="IPR003918">
    <property type="entry name" value="NADH_UbQ_OxRdtase"/>
</dbReference>
<protein>
    <submittedName>
        <fullName evidence="9">NADH dehydrogenase subunit M</fullName>
    </submittedName>
</protein>
<dbReference type="InterPro" id="IPR001750">
    <property type="entry name" value="ND/Mrp_TM"/>
</dbReference>
<reference evidence="9 10" key="1">
    <citation type="submission" date="2017-02" db="EMBL/GenBank/DDBJ databases">
        <authorList>
            <person name="Peterson S.W."/>
        </authorList>
    </citation>
    <scope>NUCLEOTIDE SEQUENCE [LARGE SCALE GENOMIC DNA]</scope>
    <source>
        <strain evidence="9 10">USBA 369</strain>
    </source>
</reference>
<proteinExistence type="inferred from homology"/>
<evidence type="ECO:0000256" key="4">
    <source>
        <dbReference type="ARBA" id="ARBA00022989"/>
    </source>
</evidence>
<dbReference type="STRING" id="1365950.SAMN05428963_10786"/>
<keyword evidence="3 6" id="KW-0812">Transmembrane</keyword>
<feature type="transmembrane region" description="Helical" evidence="7">
    <location>
        <begin position="27"/>
        <end position="49"/>
    </location>
</feature>
<comment type="subcellular location">
    <subcellularLocation>
        <location evidence="1">Endomembrane system</location>
        <topology evidence="1">Multi-pass membrane protein</topology>
    </subcellularLocation>
    <subcellularLocation>
        <location evidence="6">Membrane</location>
        <topology evidence="6">Multi-pass membrane protein</topology>
    </subcellularLocation>
</comment>
<evidence type="ECO:0000313" key="10">
    <source>
        <dbReference type="Proteomes" id="UP000190135"/>
    </source>
</evidence>
<gene>
    <name evidence="9" type="ORF">SAMN05428963_10786</name>
</gene>
<sequence length="498" mass="52438">MLTLAILLPLIASLALALGPGFGERVARVIALVASALSLLALVVVWLGFDTGAGAPAFQAVAEFAWIPALGVAWRVGVDGMALAVALMSALLFVGSIAWPADYKGKARQYYAWFLFLQGVSLGLFLALDLLLFYVFFDLSLVGMYFLIGRWGHGDAEYAALKFFIYTLAGSLAMLLAILALVLANDTLTFDMRALIAAQPLRGTDLKASLVLFGLLLGFAIKTPLVPFHTWLPLAHVEAPGPASAILAGVLLKMGTYGIVRIPFSMMRETFAAYALPLAILALVSILWGAIVALGQTSLKRRIAYTSVNHMGYTVLGIAAAGAALGAESARTLALTGAVTEMVAHGLITGSLFLMAGSFWQRAQTYEMSAFGGLARTAPKLTAAFFLAAFASLGLPALAGFVAEFQIFAGTFAVYPWLAAVALIGIVVTAALFLSMAQKLFMGRAAVPTRDFPDFSRTEAAVVAGLLVLVVLIGIYPSWLLTLIETGSAFLPGAGGVR</sequence>
<feature type="transmembrane region" description="Helical" evidence="7">
    <location>
        <begin position="342"/>
        <end position="360"/>
    </location>
</feature>
<evidence type="ECO:0000313" key="9">
    <source>
        <dbReference type="EMBL" id="SKA17077.1"/>
    </source>
</evidence>
<comment type="similarity">
    <text evidence="2">Belongs to the complex I subunit 4 family.</text>
</comment>
<accession>A0A1T4RMG0</accession>
<evidence type="ECO:0000256" key="3">
    <source>
        <dbReference type="ARBA" id="ARBA00022692"/>
    </source>
</evidence>
<dbReference type="PANTHER" id="PTHR43507:SF1">
    <property type="entry name" value="NADH-UBIQUINONE OXIDOREDUCTASE CHAIN 4"/>
    <property type="match status" value="1"/>
</dbReference>
<dbReference type="InterPro" id="IPR010227">
    <property type="entry name" value="NADH_Q_OxRdtase_chainM/4"/>
</dbReference>
<dbReference type="OrthoDB" id="9768329at2"/>
<evidence type="ECO:0000256" key="5">
    <source>
        <dbReference type="ARBA" id="ARBA00023136"/>
    </source>
</evidence>
<feature type="transmembrane region" description="Helical" evidence="7">
    <location>
        <begin position="460"/>
        <end position="479"/>
    </location>
</feature>
<dbReference type="Pfam" id="PF00361">
    <property type="entry name" value="Proton_antipo_M"/>
    <property type="match status" value="1"/>
</dbReference>
<keyword evidence="4 7" id="KW-1133">Transmembrane helix</keyword>
<evidence type="ECO:0000256" key="2">
    <source>
        <dbReference type="ARBA" id="ARBA00009025"/>
    </source>
</evidence>
<feature type="domain" description="NADH:quinone oxidoreductase/Mrp antiporter transmembrane" evidence="8">
    <location>
        <begin position="127"/>
        <end position="428"/>
    </location>
</feature>
<evidence type="ECO:0000256" key="6">
    <source>
        <dbReference type="RuleBase" id="RU000320"/>
    </source>
</evidence>
<evidence type="ECO:0000256" key="1">
    <source>
        <dbReference type="ARBA" id="ARBA00004127"/>
    </source>
</evidence>
<dbReference type="GO" id="GO:0015990">
    <property type="term" value="P:electron transport coupled proton transport"/>
    <property type="evidence" value="ECO:0007669"/>
    <property type="project" value="TreeGrafter"/>
</dbReference>
<feature type="transmembrane region" description="Helical" evidence="7">
    <location>
        <begin position="111"/>
        <end position="137"/>
    </location>
</feature>
<dbReference type="GO" id="GO:0008137">
    <property type="term" value="F:NADH dehydrogenase (ubiquinone) activity"/>
    <property type="evidence" value="ECO:0007669"/>
    <property type="project" value="InterPro"/>
</dbReference>
<dbReference type="EMBL" id="FUXL01000007">
    <property type="protein sequence ID" value="SKA17077.1"/>
    <property type="molecule type" value="Genomic_DNA"/>
</dbReference>
<dbReference type="GO" id="GO:0012505">
    <property type="term" value="C:endomembrane system"/>
    <property type="evidence" value="ECO:0007669"/>
    <property type="project" value="UniProtKB-SubCell"/>
</dbReference>
<feature type="transmembrane region" description="Helical" evidence="7">
    <location>
        <begin position="414"/>
        <end position="434"/>
    </location>
</feature>
<dbReference type="GO" id="GO:0048039">
    <property type="term" value="F:ubiquinone binding"/>
    <property type="evidence" value="ECO:0007669"/>
    <property type="project" value="TreeGrafter"/>
</dbReference>
<name>A0A1T4RMG0_9HYPH</name>
<keyword evidence="5 7" id="KW-0472">Membrane</keyword>
<dbReference type="PRINTS" id="PR01437">
    <property type="entry name" value="NUOXDRDTASE4"/>
</dbReference>
<organism evidence="9 10">
    <name type="scientific">Consotaella salsifontis</name>
    <dbReference type="NCBI Taxonomy" id="1365950"/>
    <lineage>
        <taxon>Bacteria</taxon>
        <taxon>Pseudomonadati</taxon>
        <taxon>Pseudomonadota</taxon>
        <taxon>Alphaproteobacteria</taxon>
        <taxon>Hyphomicrobiales</taxon>
        <taxon>Aurantimonadaceae</taxon>
        <taxon>Consotaella</taxon>
    </lineage>
</organism>
<dbReference type="NCBIfam" id="TIGR01972">
    <property type="entry name" value="NDH_I_M"/>
    <property type="match status" value="1"/>
</dbReference>
<feature type="transmembrane region" description="Helical" evidence="7">
    <location>
        <begin position="272"/>
        <end position="294"/>
    </location>
</feature>
<dbReference type="PANTHER" id="PTHR43507">
    <property type="entry name" value="NADH-UBIQUINONE OXIDOREDUCTASE CHAIN 4"/>
    <property type="match status" value="1"/>
</dbReference>